<reference evidence="7" key="1">
    <citation type="submission" date="2019-11" db="EMBL/GenBank/DDBJ databases">
        <title>Leishmania tarentolae CDS.</title>
        <authorList>
            <person name="Goto Y."/>
            <person name="Yamagishi J."/>
        </authorList>
    </citation>
    <scope>NUCLEOTIDE SEQUENCE [LARGE SCALE GENOMIC DNA]</scope>
    <source>
        <strain evidence="7">Parrot Tar II</strain>
    </source>
</reference>
<dbReference type="InterPro" id="IPR016130">
    <property type="entry name" value="Tyr_Pase_AS"/>
</dbReference>
<proteinExistence type="predicted"/>
<dbReference type="InterPro" id="IPR029021">
    <property type="entry name" value="Prot-tyrosine_phosphatase-like"/>
</dbReference>
<feature type="compositionally biased region" description="Basic and acidic residues" evidence="3">
    <location>
        <begin position="92"/>
        <end position="102"/>
    </location>
</feature>
<dbReference type="InterPro" id="IPR003595">
    <property type="entry name" value="Tyr_Pase_cat"/>
</dbReference>
<dbReference type="InterPro" id="IPR000387">
    <property type="entry name" value="Tyr_Pase_dom"/>
</dbReference>
<keyword evidence="1" id="KW-0378">Hydrolase</keyword>
<feature type="compositionally biased region" description="Polar residues" evidence="3">
    <location>
        <begin position="601"/>
        <end position="636"/>
    </location>
</feature>
<dbReference type="VEuPathDB" id="TriTrypDB:LtaPh_3206900"/>
<feature type="region of interest" description="Disordered" evidence="3">
    <location>
        <begin position="586"/>
        <end position="687"/>
    </location>
</feature>
<dbReference type="AlphaFoldDB" id="A0A640KQK9"/>
<evidence type="ECO:0000313" key="8">
    <source>
        <dbReference type="Proteomes" id="UP000419144"/>
    </source>
</evidence>
<evidence type="ECO:0000259" key="6">
    <source>
        <dbReference type="PROSITE" id="PS50056"/>
    </source>
</evidence>
<accession>A0A640KQK9</accession>
<dbReference type="SMART" id="SM00404">
    <property type="entry name" value="PTPc_motif"/>
    <property type="match status" value="1"/>
</dbReference>
<evidence type="ECO:0000259" key="5">
    <source>
        <dbReference type="PROSITE" id="PS50055"/>
    </source>
</evidence>
<evidence type="ECO:0000259" key="4">
    <source>
        <dbReference type="PROSITE" id="PS50054"/>
    </source>
</evidence>
<protein>
    <submittedName>
        <fullName evidence="7">Phosphatase, putative</fullName>
    </submittedName>
</protein>
<evidence type="ECO:0000256" key="2">
    <source>
        <dbReference type="ARBA" id="ARBA00022912"/>
    </source>
</evidence>
<dbReference type="InterPro" id="IPR000242">
    <property type="entry name" value="PTP_cat"/>
</dbReference>
<dbReference type="InterPro" id="IPR000340">
    <property type="entry name" value="Dual-sp_phosphatase_cat-dom"/>
</dbReference>
<feature type="region of interest" description="Disordered" evidence="3">
    <location>
        <begin position="92"/>
        <end position="125"/>
    </location>
</feature>
<dbReference type="OrthoDB" id="2017893at2759"/>
<evidence type="ECO:0000256" key="1">
    <source>
        <dbReference type="ARBA" id="ARBA00022801"/>
    </source>
</evidence>
<dbReference type="GO" id="GO:0004725">
    <property type="term" value="F:protein tyrosine phosphatase activity"/>
    <property type="evidence" value="ECO:0007669"/>
    <property type="project" value="InterPro"/>
</dbReference>
<evidence type="ECO:0000256" key="3">
    <source>
        <dbReference type="SAM" id="MobiDB-lite"/>
    </source>
</evidence>
<dbReference type="PROSITE" id="PS00383">
    <property type="entry name" value="TYR_PHOSPHATASE_1"/>
    <property type="match status" value="1"/>
</dbReference>
<dbReference type="PANTHER" id="PTHR23339">
    <property type="entry name" value="TYROSINE SPECIFIC PROTEIN PHOSPHATASE AND DUAL SPECIFICITY PROTEIN PHOSPHATASE"/>
    <property type="match status" value="1"/>
</dbReference>
<sequence>MSLLSVTLSLTGLGSAPGARRSISCFLCARASVHEVCALCFTAGGIECAALGRCASKHFIHRDRDLNLTARAGSSMSAAVAGWMLADVADTYDRPPPERSTRGDGGALRQKKKRRTKLERVDESEQDGWLDRVRQGLHCSLFCGGVKCRHESWEAMKEEEQRAAAIEGLQSNWVGNDVIASQRPSTSLFLKYPIIAQFHAKHVTGVLNLQEKGEHGNCGPDGIYESSGYSYNGAEDLMPHGISYYEFPWPDMTAPQQDIVLRSVQVMDYHIKQKGKVLIHCHAGLGRTGLMIACYYVYSQHIPSNEAIELVRKMRPGAIQTTRQAQFIADFEKHLWRLSQAFRVEISDALIDLSLFIQRQRLVLHGEQADLYKSVPLFLHTILCRLLNLTKGNPEAARLALQSLGPSAAPTDTILSACRIAINRRRFRVQSVRDVSILSFLVCDWFRSTSSPALTEENCNQMVESMRTSISKQEGLPLEIRRILSKPARHTLGMVISAFFIISRQVGCVSLTDFAFRCVVDSFNHAFNPIKVRHSPLERQLIHKFFLEWGESVGDMYFNYDTVPAAHCTIKRIALASSIVLEATKNTDPPRQRSPGIQAFPVSSSTPEMARNPTRQTRTPVITVPASTQSRASHPSNRPRALEMGSESKTRLWRQHLTVHRRDTDDRHTRGEQPLSSTSPVDAEARR</sequence>
<dbReference type="Pfam" id="PF00782">
    <property type="entry name" value="DSPc"/>
    <property type="match status" value="1"/>
</dbReference>
<dbReference type="PROSITE" id="PS50054">
    <property type="entry name" value="TYR_PHOSPHATASE_DUAL"/>
    <property type="match status" value="1"/>
</dbReference>
<dbReference type="FunFam" id="3.90.190.10:FF:000111">
    <property type="entry name" value="Putative phosphatase"/>
    <property type="match status" value="1"/>
</dbReference>
<dbReference type="PROSITE" id="PS50055">
    <property type="entry name" value="TYR_PHOSPHATASE_PTP"/>
    <property type="match status" value="1"/>
</dbReference>
<feature type="domain" description="Tyrosine-protein phosphatase" evidence="4">
    <location>
        <begin position="170"/>
        <end position="337"/>
    </location>
</feature>
<feature type="domain" description="Tyrosine specific protein phosphatases" evidence="6">
    <location>
        <begin position="258"/>
        <end position="326"/>
    </location>
</feature>
<comment type="caution">
    <text evidence="7">The sequence shown here is derived from an EMBL/GenBank/DDBJ whole genome shotgun (WGS) entry which is preliminary data.</text>
</comment>
<name>A0A640KQK9_LEITA</name>
<dbReference type="SMART" id="SM00195">
    <property type="entry name" value="DSPc"/>
    <property type="match status" value="1"/>
</dbReference>
<keyword evidence="8" id="KW-1185">Reference proteome</keyword>
<dbReference type="Proteomes" id="UP000419144">
    <property type="component" value="Unassembled WGS sequence"/>
</dbReference>
<dbReference type="InterPro" id="IPR020422">
    <property type="entry name" value="TYR_PHOSPHATASE_DUAL_dom"/>
</dbReference>
<evidence type="ECO:0000313" key="7">
    <source>
        <dbReference type="EMBL" id="GET91395.1"/>
    </source>
</evidence>
<gene>
    <name evidence="7" type="ORF">LtaPh_3206900</name>
</gene>
<dbReference type="EMBL" id="BLBS01000048">
    <property type="protein sequence ID" value="GET91395.1"/>
    <property type="molecule type" value="Genomic_DNA"/>
</dbReference>
<feature type="domain" description="Tyrosine-protein phosphatase" evidence="5">
    <location>
        <begin position="244"/>
        <end position="328"/>
    </location>
</feature>
<dbReference type="SUPFAM" id="SSF52799">
    <property type="entry name" value="(Phosphotyrosine protein) phosphatases II"/>
    <property type="match status" value="1"/>
</dbReference>
<dbReference type="InterPro" id="IPR050561">
    <property type="entry name" value="PTP"/>
</dbReference>
<feature type="compositionally biased region" description="Basic and acidic residues" evidence="3">
    <location>
        <begin position="660"/>
        <end position="671"/>
    </location>
</feature>
<dbReference type="PROSITE" id="PS50056">
    <property type="entry name" value="TYR_PHOSPHATASE_2"/>
    <property type="match status" value="1"/>
</dbReference>
<dbReference type="Gene3D" id="3.90.190.10">
    <property type="entry name" value="Protein tyrosine phosphatase superfamily"/>
    <property type="match status" value="1"/>
</dbReference>
<keyword evidence="2" id="KW-0904">Protein phosphatase</keyword>
<organism evidence="7 8">
    <name type="scientific">Leishmania tarentolae</name>
    <name type="common">Sauroleishmania tarentolae</name>
    <dbReference type="NCBI Taxonomy" id="5689"/>
    <lineage>
        <taxon>Eukaryota</taxon>
        <taxon>Discoba</taxon>
        <taxon>Euglenozoa</taxon>
        <taxon>Kinetoplastea</taxon>
        <taxon>Metakinetoplastina</taxon>
        <taxon>Trypanosomatida</taxon>
        <taxon>Trypanosomatidae</taxon>
        <taxon>Leishmaniinae</taxon>
        <taxon>Leishmania</taxon>
        <taxon>lizard Leishmania</taxon>
    </lineage>
</organism>